<accession>A0A084SPV8</accession>
<dbReference type="PANTHER" id="PTHR42695">
    <property type="entry name" value="GLUTAMINE AMIDOTRANSFERASE YLR126C-RELATED"/>
    <property type="match status" value="1"/>
</dbReference>
<proteinExistence type="predicted"/>
<dbReference type="InterPro" id="IPR017926">
    <property type="entry name" value="GATASE"/>
</dbReference>
<gene>
    <name evidence="3" type="ORF">Q664_28310</name>
</gene>
<keyword evidence="1" id="KW-0175">Coiled coil</keyword>
<dbReference type="PROSITE" id="PS51273">
    <property type="entry name" value="GATASE_TYPE_1"/>
    <property type="match status" value="1"/>
</dbReference>
<dbReference type="InterPro" id="IPR029062">
    <property type="entry name" value="Class_I_gatase-like"/>
</dbReference>
<dbReference type="RefSeq" id="WP_043402231.1">
    <property type="nucleotide sequence ID" value="NZ_JPMI01000209.1"/>
</dbReference>
<dbReference type="Gene3D" id="3.40.50.880">
    <property type="match status" value="1"/>
</dbReference>
<feature type="coiled-coil region" evidence="1">
    <location>
        <begin position="185"/>
        <end position="229"/>
    </location>
</feature>
<dbReference type="PANTHER" id="PTHR42695:SF5">
    <property type="entry name" value="GLUTAMINE AMIDOTRANSFERASE YLR126C-RELATED"/>
    <property type="match status" value="1"/>
</dbReference>
<evidence type="ECO:0000259" key="2">
    <source>
        <dbReference type="Pfam" id="PF00117"/>
    </source>
</evidence>
<dbReference type="GO" id="GO:0016740">
    <property type="term" value="F:transferase activity"/>
    <property type="evidence" value="ECO:0007669"/>
    <property type="project" value="UniProtKB-KW"/>
</dbReference>
<dbReference type="Pfam" id="PF00117">
    <property type="entry name" value="GATase"/>
    <property type="match status" value="1"/>
</dbReference>
<dbReference type="AlphaFoldDB" id="A0A084SPV8"/>
<dbReference type="EMBL" id="JPMI01000209">
    <property type="protein sequence ID" value="KFA90493.1"/>
    <property type="molecule type" value="Genomic_DNA"/>
</dbReference>
<organism evidence="3 4">
    <name type="scientific">Archangium violaceum Cb vi76</name>
    <dbReference type="NCBI Taxonomy" id="1406225"/>
    <lineage>
        <taxon>Bacteria</taxon>
        <taxon>Pseudomonadati</taxon>
        <taxon>Myxococcota</taxon>
        <taxon>Myxococcia</taxon>
        <taxon>Myxococcales</taxon>
        <taxon>Cystobacterineae</taxon>
        <taxon>Archangiaceae</taxon>
        <taxon>Archangium</taxon>
    </lineage>
</organism>
<evidence type="ECO:0000256" key="1">
    <source>
        <dbReference type="SAM" id="Coils"/>
    </source>
</evidence>
<comment type="caution">
    <text evidence="3">The sequence shown here is derived from an EMBL/GenBank/DDBJ whole genome shotgun (WGS) entry which is preliminary data.</text>
</comment>
<dbReference type="InterPro" id="IPR044992">
    <property type="entry name" value="ChyE-like"/>
</dbReference>
<dbReference type="Proteomes" id="UP000028547">
    <property type="component" value="Unassembled WGS sequence"/>
</dbReference>
<evidence type="ECO:0000313" key="3">
    <source>
        <dbReference type="EMBL" id="KFA90493.1"/>
    </source>
</evidence>
<protein>
    <submittedName>
        <fullName evidence="3">Glutamine amidotransferase</fullName>
    </submittedName>
</protein>
<sequence>MRAVVMQHEEHEGPGLLGPALEAAGFTLVKRFRGVKREDLNAELVVVLGGPMGVYEADRHPFLGEELALVIERLALGLPVLGLCLGAQLLAAAAGSEVFVGKNGLEVGATPVRWTKEGLADPVLAGVRPRTTVAHWHQDTFKAVPGATLLASTDRYTQQAFRLGDSYGFQFHLELTADELDRWFTQGAEELVELYEKDLDELRSQLPKLRSAEAENRELLERLAHHFARVARAAR</sequence>
<reference evidence="3 4" key="1">
    <citation type="submission" date="2014-07" db="EMBL/GenBank/DDBJ databases">
        <title>Draft Genome Sequence of Gephyronic Acid Producer, Cystobacter violaceus Strain Cb vi76.</title>
        <authorList>
            <person name="Stevens D.C."/>
            <person name="Young J."/>
            <person name="Carmichael R."/>
            <person name="Tan J."/>
            <person name="Taylor R.E."/>
        </authorList>
    </citation>
    <scope>NUCLEOTIDE SEQUENCE [LARGE SCALE GENOMIC DNA]</scope>
    <source>
        <strain evidence="3 4">Cb vi76</strain>
    </source>
</reference>
<dbReference type="SUPFAM" id="SSF52317">
    <property type="entry name" value="Class I glutamine amidotransferase-like"/>
    <property type="match status" value="1"/>
</dbReference>
<evidence type="ECO:0000313" key="4">
    <source>
        <dbReference type="Proteomes" id="UP000028547"/>
    </source>
</evidence>
<feature type="domain" description="Glutamine amidotransferase" evidence="2">
    <location>
        <begin position="38"/>
        <end position="180"/>
    </location>
</feature>
<dbReference type="GO" id="GO:0005829">
    <property type="term" value="C:cytosol"/>
    <property type="evidence" value="ECO:0007669"/>
    <property type="project" value="TreeGrafter"/>
</dbReference>
<name>A0A084SPV8_9BACT</name>
<keyword evidence="3" id="KW-0315">Glutamine amidotransferase</keyword>
<keyword evidence="3" id="KW-0808">Transferase</keyword>
<dbReference type="CDD" id="cd01741">
    <property type="entry name" value="GATase1_1"/>
    <property type="match status" value="1"/>
</dbReference>